<dbReference type="EMBL" id="PNBA02000011">
    <property type="protein sequence ID" value="KAG6408614.1"/>
    <property type="molecule type" value="Genomic_DNA"/>
</dbReference>
<dbReference type="InterPro" id="IPR030184">
    <property type="entry name" value="WAT1-related"/>
</dbReference>
<dbReference type="SUPFAM" id="SSF103481">
    <property type="entry name" value="Multidrug resistance efflux transporter EmrE"/>
    <property type="match status" value="2"/>
</dbReference>
<keyword evidence="3 6" id="KW-0812">Transmembrane</keyword>
<evidence type="ECO:0000256" key="2">
    <source>
        <dbReference type="ARBA" id="ARBA00007635"/>
    </source>
</evidence>
<feature type="transmembrane region" description="Helical" evidence="6">
    <location>
        <begin position="288"/>
        <end position="307"/>
    </location>
</feature>
<proteinExistence type="inferred from homology"/>
<evidence type="ECO:0000256" key="3">
    <source>
        <dbReference type="ARBA" id="ARBA00022692"/>
    </source>
</evidence>
<evidence type="ECO:0000256" key="5">
    <source>
        <dbReference type="ARBA" id="ARBA00023136"/>
    </source>
</evidence>
<comment type="subcellular location">
    <subcellularLocation>
        <location evidence="1 6">Membrane</location>
        <topology evidence="1 6">Multi-pass membrane protein</topology>
    </subcellularLocation>
</comment>
<reference evidence="8" key="1">
    <citation type="submission" date="2018-01" db="EMBL/GenBank/DDBJ databases">
        <authorList>
            <person name="Mao J.F."/>
        </authorList>
    </citation>
    <scope>NUCLEOTIDE SEQUENCE</scope>
    <source>
        <strain evidence="8">Huo1</strain>
        <tissue evidence="8">Leaf</tissue>
    </source>
</reference>
<feature type="transmembrane region" description="Helical" evidence="6">
    <location>
        <begin position="215"/>
        <end position="242"/>
    </location>
</feature>
<dbReference type="GO" id="GO:0016020">
    <property type="term" value="C:membrane"/>
    <property type="evidence" value="ECO:0007669"/>
    <property type="project" value="UniProtKB-SubCell"/>
</dbReference>
<evidence type="ECO:0000256" key="4">
    <source>
        <dbReference type="ARBA" id="ARBA00022989"/>
    </source>
</evidence>
<keyword evidence="9" id="KW-1185">Reference proteome</keyword>
<evidence type="ECO:0000256" key="1">
    <source>
        <dbReference type="ARBA" id="ARBA00004141"/>
    </source>
</evidence>
<reference evidence="8" key="2">
    <citation type="submission" date="2020-08" db="EMBL/GenBank/DDBJ databases">
        <title>Plant Genome Project.</title>
        <authorList>
            <person name="Zhang R.-G."/>
        </authorList>
    </citation>
    <scope>NUCLEOTIDE SEQUENCE</scope>
    <source>
        <strain evidence="8">Huo1</strain>
        <tissue evidence="8">Leaf</tissue>
    </source>
</reference>
<feature type="transmembrane region" description="Helical" evidence="6">
    <location>
        <begin position="263"/>
        <end position="282"/>
    </location>
</feature>
<evidence type="ECO:0000256" key="6">
    <source>
        <dbReference type="RuleBase" id="RU363077"/>
    </source>
</evidence>
<feature type="transmembrane region" description="Helical" evidence="6">
    <location>
        <begin position="12"/>
        <end position="34"/>
    </location>
</feature>
<evidence type="ECO:0000313" key="8">
    <source>
        <dbReference type="EMBL" id="KAG6408614.1"/>
    </source>
</evidence>
<dbReference type="InterPro" id="IPR037185">
    <property type="entry name" value="EmrE-like"/>
</dbReference>
<accession>A0A8X8ZLS0</accession>
<gene>
    <name evidence="8" type="ORF">SASPL_131632</name>
</gene>
<name>A0A8X8ZLS0_SALSN</name>
<dbReference type="Pfam" id="PF00892">
    <property type="entry name" value="EamA"/>
    <property type="match status" value="1"/>
</dbReference>
<keyword evidence="4 6" id="KW-1133">Transmembrane helix</keyword>
<dbReference type="GO" id="GO:0022857">
    <property type="term" value="F:transmembrane transporter activity"/>
    <property type="evidence" value="ECO:0007669"/>
    <property type="project" value="InterPro"/>
</dbReference>
<organism evidence="8">
    <name type="scientific">Salvia splendens</name>
    <name type="common">Scarlet sage</name>
    <dbReference type="NCBI Taxonomy" id="180675"/>
    <lineage>
        <taxon>Eukaryota</taxon>
        <taxon>Viridiplantae</taxon>
        <taxon>Streptophyta</taxon>
        <taxon>Embryophyta</taxon>
        <taxon>Tracheophyta</taxon>
        <taxon>Spermatophyta</taxon>
        <taxon>Magnoliopsida</taxon>
        <taxon>eudicotyledons</taxon>
        <taxon>Gunneridae</taxon>
        <taxon>Pentapetalae</taxon>
        <taxon>asterids</taxon>
        <taxon>lamiids</taxon>
        <taxon>Lamiales</taxon>
        <taxon>Lamiaceae</taxon>
        <taxon>Nepetoideae</taxon>
        <taxon>Mentheae</taxon>
        <taxon>Salviinae</taxon>
        <taxon>Salvia</taxon>
        <taxon>Salvia subgen. Calosphace</taxon>
        <taxon>core Calosphace</taxon>
    </lineage>
</organism>
<evidence type="ECO:0000259" key="7">
    <source>
        <dbReference type="Pfam" id="PF00892"/>
    </source>
</evidence>
<dbReference type="PANTHER" id="PTHR31218">
    <property type="entry name" value="WAT1-RELATED PROTEIN"/>
    <property type="match status" value="1"/>
</dbReference>
<feature type="transmembrane region" description="Helical" evidence="6">
    <location>
        <begin position="99"/>
        <end position="120"/>
    </location>
</feature>
<protein>
    <recommendedName>
        <fullName evidence="6">WAT1-related protein</fullName>
    </recommendedName>
</protein>
<feature type="domain" description="EamA" evidence="7">
    <location>
        <begin position="15"/>
        <end position="159"/>
    </location>
</feature>
<feature type="transmembrane region" description="Helical" evidence="6">
    <location>
        <begin position="46"/>
        <end position="64"/>
    </location>
</feature>
<dbReference type="AlphaFoldDB" id="A0A8X8ZLS0"/>
<keyword evidence="5 6" id="KW-0472">Membrane</keyword>
<feature type="transmembrane region" description="Helical" evidence="6">
    <location>
        <begin position="189"/>
        <end position="209"/>
    </location>
</feature>
<dbReference type="InterPro" id="IPR000620">
    <property type="entry name" value="EamA_dom"/>
</dbReference>
<comment type="caution">
    <text evidence="8">The sequence shown here is derived from an EMBL/GenBank/DDBJ whole genome shotgun (WGS) entry which is preliminary data.</text>
</comment>
<feature type="transmembrane region" description="Helical" evidence="6">
    <location>
        <begin position="126"/>
        <end position="147"/>
    </location>
</feature>
<comment type="similarity">
    <text evidence="2 6">Belongs to the drug/metabolite transporter (DMT) superfamily. Plant drug/metabolite exporter (P-DME) (TC 2.A.7.4) family.</text>
</comment>
<dbReference type="Proteomes" id="UP000298416">
    <property type="component" value="Unassembled WGS sequence"/>
</dbReference>
<sequence length="348" mass="37907">MEKGKGNGRGDIIAFVYMVIVQLGYVGMNIIAKLAMNTGMSPFVQVAYRQLFATLSILPLAYFIERYLSIYLSIQLSVCLSSSKSIVGNNRPKMTRSILFQIFLCSISGVTVNQITYFVGLKNSTPTIACALTNINPAVTFIMAVTFRLEKIGVKTRAGQAKIAGTALCVGGALEECSKQHPPQFNSRPFLLILSAVSWAVYLIIQAKVSMNYNVPFSCTAIMCAMATVQCVAVAFAMEPTLSAWSLASELRLTSSIYAKGPLYVSVFSPLLLVMVAIVSWALLDEQIYVGTVVGSVLIVAGLYGVLWGKNKEKDVAEAEKKMHDMETKSLPSYPDALSRYSPLVRLP</sequence>
<evidence type="ECO:0000313" key="9">
    <source>
        <dbReference type="Proteomes" id="UP000298416"/>
    </source>
</evidence>